<dbReference type="InterPro" id="IPR002207">
    <property type="entry name" value="Peroxidase_I"/>
</dbReference>
<dbReference type="PANTHER" id="PTHR31356">
    <property type="entry name" value="THYLAKOID LUMENAL 29 KDA PROTEIN, CHLOROPLASTIC-RELATED"/>
    <property type="match status" value="1"/>
</dbReference>
<evidence type="ECO:0000256" key="3">
    <source>
        <dbReference type="ARBA" id="ARBA00022559"/>
    </source>
</evidence>
<evidence type="ECO:0000256" key="7">
    <source>
        <dbReference type="ARBA" id="ARBA00023004"/>
    </source>
</evidence>
<dbReference type="Pfam" id="PF00141">
    <property type="entry name" value="peroxidase"/>
    <property type="match status" value="1"/>
</dbReference>
<dbReference type="EC" id="1.11.1.-" evidence="8"/>
<dbReference type="PANTHER" id="PTHR31356:SF36">
    <property type="entry name" value="L-ASCORBATE PEROXIDASE 3"/>
    <property type="match status" value="1"/>
</dbReference>
<evidence type="ECO:0000256" key="8">
    <source>
        <dbReference type="RuleBase" id="RU363051"/>
    </source>
</evidence>
<comment type="caution">
    <text evidence="10">The sequence shown here is derived from an EMBL/GenBank/DDBJ whole genome shotgun (WGS) entry which is preliminary data.</text>
</comment>
<dbReference type="STRING" id="52247.A0A4T0X3L7"/>
<dbReference type="SUPFAM" id="SSF48113">
    <property type="entry name" value="Heme-dependent peroxidases"/>
    <property type="match status" value="1"/>
</dbReference>
<evidence type="ECO:0000313" key="10">
    <source>
        <dbReference type="EMBL" id="TID29939.1"/>
    </source>
</evidence>
<dbReference type="Proteomes" id="UP000307173">
    <property type="component" value="Unassembled WGS sequence"/>
</dbReference>
<feature type="domain" description="Plant heme peroxidase family profile" evidence="9">
    <location>
        <begin position="296"/>
        <end position="502"/>
    </location>
</feature>
<evidence type="ECO:0000256" key="6">
    <source>
        <dbReference type="ARBA" id="ARBA00023002"/>
    </source>
</evidence>
<keyword evidence="11" id="KW-1185">Reference proteome</keyword>
<dbReference type="GO" id="GO:0020037">
    <property type="term" value="F:heme binding"/>
    <property type="evidence" value="ECO:0007669"/>
    <property type="project" value="UniProtKB-UniRule"/>
</dbReference>
<keyword evidence="3 8" id="KW-0575">Peroxidase</keyword>
<keyword evidence="4" id="KW-0349">Heme</keyword>
<dbReference type="GO" id="GO:0000302">
    <property type="term" value="P:response to reactive oxygen species"/>
    <property type="evidence" value="ECO:0007669"/>
    <property type="project" value="TreeGrafter"/>
</dbReference>
<evidence type="ECO:0000259" key="9">
    <source>
        <dbReference type="PROSITE" id="PS50873"/>
    </source>
</evidence>
<dbReference type="PRINTS" id="PR00458">
    <property type="entry name" value="PEROXIDASE"/>
</dbReference>
<evidence type="ECO:0000256" key="4">
    <source>
        <dbReference type="ARBA" id="ARBA00022617"/>
    </source>
</evidence>
<protein>
    <recommendedName>
        <fullName evidence="8">Peroxidase</fullName>
        <ecNumber evidence="8">1.11.1.-</ecNumber>
    </recommendedName>
</protein>
<gene>
    <name evidence="10" type="ORF">CANINC_001450</name>
</gene>
<accession>A0A4T0X3L7</accession>
<evidence type="ECO:0000256" key="2">
    <source>
        <dbReference type="ARBA" id="ARBA00005997"/>
    </source>
</evidence>
<dbReference type="PRINTS" id="PR00459">
    <property type="entry name" value="ASPEROXIDASE"/>
</dbReference>
<comment type="similarity">
    <text evidence="2">Belongs to the peroxidase family. Cytochrome c peroxidase subfamily.</text>
</comment>
<name>A0A4T0X3L7_9ASCO</name>
<dbReference type="GO" id="GO:0034599">
    <property type="term" value="P:cellular response to oxidative stress"/>
    <property type="evidence" value="ECO:0007669"/>
    <property type="project" value="InterPro"/>
</dbReference>
<dbReference type="OrthoDB" id="2859658at2759"/>
<keyword evidence="5" id="KW-0479">Metal-binding</keyword>
<dbReference type="PROSITE" id="PS50873">
    <property type="entry name" value="PEROXIDASE_4"/>
    <property type="match status" value="1"/>
</dbReference>
<dbReference type="AlphaFoldDB" id="A0A4T0X3L7"/>
<dbReference type="EMBL" id="SELW01000220">
    <property type="protein sequence ID" value="TID29939.1"/>
    <property type="molecule type" value="Genomic_DNA"/>
</dbReference>
<evidence type="ECO:0000256" key="1">
    <source>
        <dbReference type="ARBA" id="ARBA00003917"/>
    </source>
</evidence>
<dbReference type="Gene3D" id="1.10.520.10">
    <property type="match status" value="1"/>
</dbReference>
<dbReference type="GO" id="GO:0046872">
    <property type="term" value="F:metal ion binding"/>
    <property type="evidence" value="ECO:0007669"/>
    <property type="project" value="UniProtKB-UniRule"/>
</dbReference>
<comment type="function">
    <text evidence="1">Destroys radicals which are normally produced within the cells and which are toxic to biological systems.</text>
</comment>
<keyword evidence="6 8" id="KW-0560">Oxidoreductase</keyword>
<dbReference type="GO" id="GO:0004601">
    <property type="term" value="F:peroxidase activity"/>
    <property type="evidence" value="ECO:0007669"/>
    <property type="project" value="UniProtKB-KW"/>
</dbReference>
<evidence type="ECO:0000313" key="11">
    <source>
        <dbReference type="Proteomes" id="UP000307173"/>
    </source>
</evidence>
<dbReference type="Gene3D" id="1.10.420.10">
    <property type="entry name" value="Peroxidase, domain 2"/>
    <property type="match status" value="1"/>
</dbReference>
<dbReference type="InterPro" id="IPR002016">
    <property type="entry name" value="Haem_peroxidase"/>
</dbReference>
<sequence length="502" mass="57382">MNLLSYSRLTVVYYHNLLHTLNESNHDKETFLRSYEQRRVNNKLRVRNKKLPVAPNVVHMFDPPPTLQDLISRIWLRSDYYYCKYVVNFPMALLNGSTSSYIYDPNPEIISNSHLTKRSEESNNLEIDFVPKPYVITKTLESRGNDIAITSQKCPVLSGLFMETCEVKQLDNNDPKSLEQQEQQEIEVAPKIEELTTPMNSGKNFLYKIKIRRKHSKKSEDYENDPTYHRYDLVEQAIRNIIPQPDYKPDGTIGPNMIRFAWHCCAHYDKVSGTGGSSGGTMRFAQEFNDLGNTGLNTSKSYLDQVHEQYPWISFADLYTLGGVVAIQAIGGPKVEWKPGRTDCPGTVKVPPMGRLPNATKDYNHIKEVFYGRLGFNAQETVALIGGGHGIGGCHARYSGFNGIWTTAPFSWDNDFFKVLLEENWSLGVVPETGIEQYYNDDKSLMMLNTDIELLRCPEFKEWVTIYANDSKYFDEQFALAFAKLLELGVIRDADGIQRVKI</sequence>
<dbReference type="InterPro" id="IPR010255">
    <property type="entry name" value="Haem_peroxidase_sf"/>
</dbReference>
<proteinExistence type="inferred from homology"/>
<dbReference type="InterPro" id="IPR044831">
    <property type="entry name" value="Ccp1-like"/>
</dbReference>
<keyword evidence="7" id="KW-0408">Iron</keyword>
<organism evidence="10 11">
    <name type="scientific">Pichia inconspicua</name>
    <dbReference type="NCBI Taxonomy" id="52247"/>
    <lineage>
        <taxon>Eukaryota</taxon>
        <taxon>Fungi</taxon>
        <taxon>Dikarya</taxon>
        <taxon>Ascomycota</taxon>
        <taxon>Saccharomycotina</taxon>
        <taxon>Pichiomycetes</taxon>
        <taxon>Pichiales</taxon>
        <taxon>Pichiaceae</taxon>
        <taxon>Pichia</taxon>
    </lineage>
</organism>
<reference evidence="10 11" key="1">
    <citation type="journal article" date="2019" name="Front. Genet.">
        <title>Whole-Genome Sequencing of the Opportunistic Yeast Pathogen Candida inconspicua Uncovers Its Hybrid Origin.</title>
        <authorList>
            <person name="Mixao V."/>
            <person name="Hansen A.P."/>
            <person name="Saus E."/>
            <person name="Boekhout T."/>
            <person name="Lass-Florl C."/>
            <person name="Gabaldon T."/>
        </authorList>
    </citation>
    <scope>NUCLEOTIDE SEQUENCE [LARGE SCALE GENOMIC DNA]</scope>
    <source>
        <strain evidence="10 11">CBS 180</strain>
    </source>
</reference>
<dbReference type="GO" id="GO:0042744">
    <property type="term" value="P:hydrogen peroxide catabolic process"/>
    <property type="evidence" value="ECO:0007669"/>
    <property type="project" value="TreeGrafter"/>
</dbReference>
<evidence type="ECO:0000256" key="5">
    <source>
        <dbReference type="ARBA" id="ARBA00022723"/>
    </source>
</evidence>